<gene>
    <name evidence="1" type="ORF">Cfor_00536</name>
</gene>
<dbReference type="AlphaFoldDB" id="A0A6L2PHG3"/>
<dbReference type="EMBL" id="BLKM01003851">
    <property type="protein sequence ID" value="GFG29878.1"/>
    <property type="molecule type" value="Genomic_DNA"/>
</dbReference>
<evidence type="ECO:0000313" key="1">
    <source>
        <dbReference type="EMBL" id="GFG29878.1"/>
    </source>
</evidence>
<comment type="caution">
    <text evidence="1">The sequence shown here is derived from an EMBL/GenBank/DDBJ whole genome shotgun (WGS) entry which is preliminary data.</text>
</comment>
<organism evidence="1 2">
    <name type="scientific">Coptotermes formosanus</name>
    <name type="common">Formosan subterranean termite</name>
    <dbReference type="NCBI Taxonomy" id="36987"/>
    <lineage>
        <taxon>Eukaryota</taxon>
        <taxon>Metazoa</taxon>
        <taxon>Ecdysozoa</taxon>
        <taxon>Arthropoda</taxon>
        <taxon>Hexapoda</taxon>
        <taxon>Insecta</taxon>
        <taxon>Pterygota</taxon>
        <taxon>Neoptera</taxon>
        <taxon>Polyneoptera</taxon>
        <taxon>Dictyoptera</taxon>
        <taxon>Blattodea</taxon>
        <taxon>Blattoidea</taxon>
        <taxon>Termitoidae</taxon>
        <taxon>Rhinotermitidae</taxon>
        <taxon>Coptotermes</taxon>
    </lineage>
</organism>
<accession>A0A6L2PHG3</accession>
<evidence type="ECO:0008006" key="3">
    <source>
        <dbReference type="Google" id="ProtNLM"/>
    </source>
</evidence>
<evidence type="ECO:0000313" key="2">
    <source>
        <dbReference type="Proteomes" id="UP000502823"/>
    </source>
</evidence>
<protein>
    <recommendedName>
        <fullName evidence="3">GIY-YIG domain-containing protein</fullName>
    </recommendedName>
</protein>
<name>A0A6L2PHG3_COPFO</name>
<keyword evidence="2" id="KW-1185">Reference proteome</keyword>
<dbReference type="Proteomes" id="UP000502823">
    <property type="component" value="Unassembled WGS sequence"/>
</dbReference>
<sequence>MNSLPLSNTRKQREWKTIKQIARANGLPRNILLSLRTCIEKQQKELIRTKDSHKKWIILTYFGTGTRSISNPFRQENLQIAYRTTGSIHNLLRGQTQHNYSEYENSGIYSLKCATCQLEYVGQTERRLQLRYNEHASYIRTNNPPSVFLNTYSQGHECGPIQEFVSLRHPATKEKAWTL</sequence>
<reference evidence="2" key="1">
    <citation type="submission" date="2020-01" db="EMBL/GenBank/DDBJ databases">
        <title>Draft genome sequence of the Termite Coptotermes fromosanus.</title>
        <authorList>
            <person name="Itakura S."/>
            <person name="Yosikawa Y."/>
            <person name="Umezawa K."/>
        </authorList>
    </citation>
    <scope>NUCLEOTIDE SEQUENCE [LARGE SCALE GENOMIC DNA]</scope>
</reference>
<proteinExistence type="predicted"/>
<dbReference type="OrthoDB" id="10063405at2759"/>
<dbReference type="InParanoid" id="A0A6L2PHG3"/>